<proteinExistence type="predicted"/>
<evidence type="ECO:0000313" key="6">
    <source>
        <dbReference type="Proteomes" id="UP000807025"/>
    </source>
</evidence>
<reference evidence="5" key="1">
    <citation type="submission" date="2020-11" db="EMBL/GenBank/DDBJ databases">
        <authorList>
            <consortium name="DOE Joint Genome Institute"/>
            <person name="Ahrendt S."/>
            <person name="Riley R."/>
            <person name="Andreopoulos W."/>
            <person name="Labutti K."/>
            <person name="Pangilinan J."/>
            <person name="Ruiz-Duenas F.J."/>
            <person name="Barrasa J.M."/>
            <person name="Sanchez-Garcia M."/>
            <person name="Camarero S."/>
            <person name="Miyauchi S."/>
            <person name="Serrano A."/>
            <person name="Linde D."/>
            <person name="Babiker R."/>
            <person name="Drula E."/>
            <person name="Ayuso-Fernandez I."/>
            <person name="Pacheco R."/>
            <person name="Padilla G."/>
            <person name="Ferreira P."/>
            <person name="Barriuso J."/>
            <person name="Kellner H."/>
            <person name="Castanera R."/>
            <person name="Alfaro M."/>
            <person name="Ramirez L."/>
            <person name="Pisabarro A.G."/>
            <person name="Kuo A."/>
            <person name="Tritt A."/>
            <person name="Lipzen A."/>
            <person name="He G."/>
            <person name="Yan M."/>
            <person name="Ng V."/>
            <person name="Cullen D."/>
            <person name="Martin F."/>
            <person name="Rosso M.-N."/>
            <person name="Henrissat B."/>
            <person name="Hibbett D."/>
            <person name="Martinez A.T."/>
            <person name="Grigoriev I.V."/>
        </authorList>
    </citation>
    <scope>NUCLEOTIDE SEQUENCE</scope>
    <source>
        <strain evidence="5">ATCC 90797</strain>
    </source>
</reference>
<dbReference type="InterPro" id="IPR000198">
    <property type="entry name" value="RhoGAP_dom"/>
</dbReference>
<feature type="region of interest" description="Disordered" evidence="1">
    <location>
        <begin position="469"/>
        <end position="625"/>
    </location>
</feature>
<dbReference type="OrthoDB" id="19923at2759"/>
<dbReference type="SMART" id="SM00324">
    <property type="entry name" value="RhoGAP"/>
    <property type="match status" value="1"/>
</dbReference>
<dbReference type="PANTHER" id="PTHR45808:SF2">
    <property type="entry name" value="RHO GTPASE-ACTIVATING PROTEIN 68F"/>
    <property type="match status" value="1"/>
</dbReference>
<keyword evidence="2" id="KW-1133">Transmembrane helix</keyword>
<dbReference type="EMBL" id="MU154667">
    <property type="protein sequence ID" value="KAF9489557.1"/>
    <property type="molecule type" value="Genomic_DNA"/>
</dbReference>
<accession>A0A9P5ZLF4</accession>
<dbReference type="SUPFAM" id="SSF48350">
    <property type="entry name" value="GTPase activation domain, GAP"/>
    <property type="match status" value="1"/>
</dbReference>
<feature type="domain" description="CRAL-TRIO" evidence="3">
    <location>
        <begin position="89"/>
        <end position="228"/>
    </location>
</feature>
<dbReference type="Gene3D" id="3.40.525.10">
    <property type="entry name" value="CRAL-TRIO lipid binding domain"/>
    <property type="match status" value="1"/>
</dbReference>
<evidence type="ECO:0000259" key="4">
    <source>
        <dbReference type="PROSITE" id="PS50238"/>
    </source>
</evidence>
<dbReference type="PANTHER" id="PTHR45808">
    <property type="entry name" value="RHO GTPASE-ACTIVATING PROTEIN 68F"/>
    <property type="match status" value="1"/>
</dbReference>
<comment type="caution">
    <text evidence="5">The sequence shown here is derived from an EMBL/GenBank/DDBJ whole genome shotgun (WGS) entry which is preliminary data.</text>
</comment>
<dbReference type="Proteomes" id="UP000807025">
    <property type="component" value="Unassembled WGS sequence"/>
</dbReference>
<gene>
    <name evidence="5" type="ORF">BDN71DRAFT_1455921</name>
</gene>
<dbReference type="SUPFAM" id="SSF52087">
    <property type="entry name" value="CRAL/TRIO domain"/>
    <property type="match status" value="1"/>
</dbReference>
<feature type="region of interest" description="Disordered" evidence="1">
    <location>
        <begin position="643"/>
        <end position="663"/>
    </location>
</feature>
<keyword evidence="6" id="KW-1185">Reference proteome</keyword>
<feature type="compositionally biased region" description="Polar residues" evidence="1">
    <location>
        <begin position="492"/>
        <end position="501"/>
    </location>
</feature>
<feature type="transmembrane region" description="Helical" evidence="2">
    <location>
        <begin position="168"/>
        <end position="188"/>
    </location>
</feature>
<evidence type="ECO:0000256" key="1">
    <source>
        <dbReference type="SAM" id="MobiDB-lite"/>
    </source>
</evidence>
<dbReference type="CDD" id="cd00170">
    <property type="entry name" value="SEC14"/>
    <property type="match status" value="1"/>
</dbReference>
<evidence type="ECO:0000259" key="3">
    <source>
        <dbReference type="PROSITE" id="PS50191"/>
    </source>
</evidence>
<feature type="region of interest" description="Disordered" evidence="1">
    <location>
        <begin position="1"/>
        <end position="74"/>
    </location>
</feature>
<feature type="domain" description="Rho-GAP" evidence="4">
    <location>
        <begin position="244"/>
        <end position="458"/>
    </location>
</feature>
<name>A0A9P5ZLF4_PLEER</name>
<dbReference type="Pfam" id="PF00620">
    <property type="entry name" value="RhoGAP"/>
    <property type="match status" value="1"/>
</dbReference>
<dbReference type="PROSITE" id="PS50191">
    <property type="entry name" value="CRAL_TRIO"/>
    <property type="match status" value="1"/>
</dbReference>
<dbReference type="CDD" id="cd00159">
    <property type="entry name" value="RhoGAP"/>
    <property type="match status" value="1"/>
</dbReference>
<dbReference type="GO" id="GO:0007264">
    <property type="term" value="P:small GTPase-mediated signal transduction"/>
    <property type="evidence" value="ECO:0007669"/>
    <property type="project" value="TreeGrafter"/>
</dbReference>
<evidence type="ECO:0000256" key="2">
    <source>
        <dbReference type="SAM" id="Phobius"/>
    </source>
</evidence>
<keyword evidence="2" id="KW-0472">Membrane</keyword>
<dbReference type="GO" id="GO:0005737">
    <property type="term" value="C:cytoplasm"/>
    <property type="evidence" value="ECO:0007669"/>
    <property type="project" value="TreeGrafter"/>
</dbReference>
<evidence type="ECO:0008006" key="7">
    <source>
        <dbReference type="Google" id="ProtNLM"/>
    </source>
</evidence>
<dbReference type="PROSITE" id="PS50238">
    <property type="entry name" value="RHOGAP"/>
    <property type="match status" value="1"/>
</dbReference>
<protein>
    <recommendedName>
        <fullName evidence="7">Rho GTPase activation protein</fullName>
    </recommendedName>
</protein>
<sequence length="663" mass="71853">MPPRMNAMNLKQRLAALSLAPSSPTGPHGDSYPHQPSTPQSPVAKMKSLFNAPRVGRRNHAESAPSPGTHTMGQEGLDEVIGRMIFQAGVDFETRPMVVLNASALPDPKEVSYDLLLSRILGYLDLYVESDYTVVFFAAGGRHTPGWNWIWKAYRSLSRKYRKNLKRLYIVHSSFFSKMLFSLAGAIISPKFFRKLEYTNTLTELAQHVPLTQIDIPPAVYRENLKHESQIALPTPPRSNVFGVPLEELMGYEGEKGGVPRVVKDCIQFLRETGMEDQGLFRRSPSSSMLRAAKEAYDRGHVVSLQTFGDPHLAAVLLKKYLRDLPEPIFAEDLYPTVKRCPFPTAEDDMSCIVYIRETLLPRLMPCAYILLSSILHLMHDVSLRSQSNFMDAHNLAIVLGPNLLAGSNPIQDVMLCSVPGGPSLGGSPNTPSTPPIEAKNTLGAILKICIQRYYEVFDEVPDRSEAVPLTRSTLKDSSLVPSESSSTSGSPQPTNRPQSHNTDDDSLDDGMLVMPVGPSHDFKSQQAADGGAGVPPSAWGSPTATGGAPAPYKVRQRPNKPTAAVRSMHTPGGDSNVASGPGFPNSSSKARSMISIDKGSTLGGPGSRMGSISVGRGTTRKSAGSGVEAISITAAGFFAAPDNAPPIPKLAKRHLRDTNDHQ</sequence>
<evidence type="ECO:0000313" key="5">
    <source>
        <dbReference type="EMBL" id="KAF9489557.1"/>
    </source>
</evidence>
<dbReference type="InterPro" id="IPR001251">
    <property type="entry name" value="CRAL-TRIO_dom"/>
</dbReference>
<dbReference type="AlphaFoldDB" id="A0A9P5ZLF4"/>
<dbReference type="Gene3D" id="1.10.555.10">
    <property type="entry name" value="Rho GTPase activation protein"/>
    <property type="match status" value="1"/>
</dbReference>
<keyword evidence="2" id="KW-0812">Transmembrane</keyword>
<dbReference type="InterPro" id="IPR008936">
    <property type="entry name" value="Rho_GTPase_activation_prot"/>
</dbReference>
<dbReference type="Pfam" id="PF13716">
    <property type="entry name" value="CRAL_TRIO_2"/>
    <property type="match status" value="1"/>
</dbReference>
<dbReference type="InterPro" id="IPR036865">
    <property type="entry name" value="CRAL-TRIO_dom_sf"/>
</dbReference>
<organism evidence="5 6">
    <name type="scientific">Pleurotus eryngii</name>
    <name type="common">Boletus of the steppes</name>
    <dbReference type="NCBI Taxonomy" id="5323"/>
    <lineage>
        <taxon>Eukaryota</taxon>
        <taxon>Fungi</taxon>
        <taxon>Dikarya</taxon>
        <taxon>Basidiomycota</taxon>
        <taxon>Agaricomycotina</taxon>
        <taxon>Agaricomycetes</taxon>
        <taxon>Agaricomycetidae</taxon>
        <taxon>Agaricales</taxon>
        <taxon>Pleurotineae</taxon>
        <taxon>Pleurotaceae</taxon>
        <taxon>Pleurotus</taxon>
    </lineage>
</organism>
<feature type="compositionally biased region" description="Low complexity" evidence="1">
    <location>
        <begin position="478"/>
        <end position="491"/>
    </location>
</feature>
<dbReference type="GO" id="GO:0005096">
    <property type="term" value="F:GTPase activator activity"/>
    <property type="evidence" value="ECO:0007669"/>
    <property type="project" value="TreeGrafter"/>
</dbReference>